<dbReference type="AlphaFoldDB" id="A0A4Z2JGH0"/>
<dbReference type="EMBL" id="SRLO01000003">
    <property type="protein sequence ID" value="TNN88963.1"/>
    <property type="molecule type" value="Genomic_DNA"/>
</dbReference>
<gene>
    <name evidence="1" type="ORF">EYF80_000841</name>
</gene>
<name>A0A4Z2JGH0_9TELE</name>
<protein>
    <submittedName>
        <fullName evidence="1">Uncharacterized protein</fullName>
    </submittedName>
</protein>
<accession>A0A4Z2JGH0</accession>
<reference evidence="1 2" key="1">
    <citation type="submission" date="2019-03" db="EMBL/GenBank/DDBJ databases">
        <title>First draft genome of Liparis tanakae, snailfish: a comprehensive survey of snailfish specific genes.</title>
        <authorList>
            <person name="Kim W."/>
            <person name="Song I."/>
            <person name="Jeong J.-H."/>
            <person name="Kim D."/>
            <person name="Kim S."/>
            <person name="Ryu S."/>
            <person name="Song J.Y."/>
            <person name="Lee S.K."/>
        </authorList>
    </citation>
    <scope>NUCLEOTIDE SEQUENCE [LARGE SCALE GENOMIC DNA]</scope>
    <source>
        <tissue evidence="1">Muscle</tissue>
    </source>
</reference>
<sequence>MEGEGDRGEGRAVKEREARSEKVILADPIRGSHLLILLSAREALTQAKPAVSQDAQVALPLCNVRSGRSQNRGRLSGRLVFSLENALLSTLIRALSRELAAFLCDCRSSFCCALESLRSCLVLSSTASSSNSSSEYRTLMEYCLATPTSHQPAEDAITDPTPIPFMAFFMEEGGVVLVQDELCSAGQHEQDCSHMSLSCCDVEGRVLLTQHTRLPVKERSFAQQQLYHLGVPLFGGQMERSQALPVTFV</sequence>
<evidence type="ECO:0000313" key="1">
    <source>
        <dbReference type="EMBL" id="TNN88963.1"/>
    </source>
</evidence>
<keyword evidence="2" id="KW-1185">Reference proteome</keyword>
<evidence type="ECO:0000313" key="2">
    <source>
        <dbReference type="Proteomes" id="UP000314294"/>
    </source>
</evidence>
<organism evidence="1 2">
    <name type="scientific">Liparis tanakae</name>
    <name type="common">Tanaka's snailfish</name>
    <dbReference type="NCBI Taxonomy" id="230148"/>
    <lineage>
        <taxon>Eukaryota</taxon>
        <taxon>Metazoa</taxon>
        <taxon>Chordata</taxon>
        <taxon>Craniata</taxon>
        <taxon>Vertebrata</taxon>
        <taxon>Euteleostomi</taxon>
        <taxon>Actinopterygii</taxon>
        <taxon>Neopterygii</taxon>
        <taxon>Teleostei</taxon>
        <taxon>Neoteleostei</taxon>
        <taxon>Acanthomorphata</taxon>
        <taxon>Eupercaria</taxon>
        <taxon>Perciformes</taxon>
        <taxon>Cottioidei</taxon>
        <taxon>Cottales</taxon>
        <taxon>Liparidae</taxon>
        <taxon>Liparis</taxon>
    </lineage>
</organism>
<dbReference type="Proteomes" id="UP000314294">
    <property type="component" value="Unassembled WGS sequence"/>
</dbReference>
<proteinExistence type="predicted"/>
<comment type="caution">
    <text evidence="1">The sequence shown here is derived from an EMBL/GenBank/DDBJ whole genome shotgun (WGS) entry which is preliminary data.</text>
</comment>